<sequence length="226" mass="25536">MTHLVIISALIAVVGLAFTVTGVKRLFQRRFVNGIGLEFSGLIFLALAASSFLLASNLYTYQRLVYEQAVAEISFQQLSQQEFQADIMALDSPFQQTVNLKGDEWQLDAQVLSWQGAATLMGLDANYRLHRISGRYIDILQEQNAPRSVYSLIKKPAYIEDDRFDLWQFAHEHQSWLQWIDAAYGSAVFLPMTDGAKYKISISRTGLIARPANDKARKAVSRWIGL</sequence>
<evidence type="ECO:0008006" key="3">
    <source>
        <dbReference type="Google" id="ProtNLM"/>
    </source>
</evidence>
<keyword evidence="1" id="KW-1133">Transmembrane helix</keyword>
<proteinExistence type="predicted"/>
<name>A0A3B0WLH7_9ZZZZ</name>
<dbReference type="AlphaFoldDB" id="A0A3B0WLH7"/>
<keyword evidence="1" id="KW-0472">Membrane</keyword>
<accession>A0A3B0WLH7</accession>
<organism evidence="2">
    <name type="scientific">hydrothermal vent metagenome</name>
    <dbReference type="NCBI Taxonomy" id="652676"/>
    <lineage>
        <taxon>unclassified sequences</taxon>
        <taxon>metagenomes</taxon>
        <taxon>ecological metagenomes</taxon>
    </lineage>
</organism>
<protein>
    <recommendedName>
        <fullName evidence="3">Cation/multidrug efflux pump</fullName>
    </recommendedName>
</protein>
<feature type="transmembrane region" description="Helical" evidence="1">
    <location>
        <begin position="35"/>
        <end position="55"/>
    </location>
</feature>
<keyword evidence="1" id="KW-0812">Transmembrane</keyword>
<evidence type="ECO:0000256" key="1">
    <source>
        <dbReference type="SAM" id="Phobius"/>
    </source>
</evidence>
<dbReference type="EMBL" id="UOFE01000034">
    <property type="protein sequence ID" value="VAW53380.1"/>
    <property type="molecule type" value="Genomic_DNA"/>
</dbReference>
<evidence type="ECO:0000313" key="2">
    <source>
        <dbReference type="EMBL" id="VAW53380.1"/>
    </source>
</evidence>
<reference evidence="2" key="1">
    <citation type="submission" date="2018-06" db="EMBL/GenBank/DDBJ databases">
        <authorList>
            <person name="Zhirakovskaya E."/>
        </authorList>
    </citation>
    <scope>NUCLEOTIDE SEQUENCE</scope>
</reference>
<gene>
    <name evidence="2" type="ORF">MNBD_GAMMA05-332</name>
</gene>